<sequence>MGNEFSTGHGGGRNQFSAGSETELIRIEAAQLFLIDEEESVLLLQAGMFALNLTKQGHSSLAAVDALVGDVHWPVAKDSPVCRIREGWYLFSIPGVLYALIFSDTTSLEDLQELESLLLEYSLFEVRSDFSIAGLDDIAYMRQIPKSRDKPGGDCTVGNGFELTGVKVVHSISRESTVLVDSISRSSEWASSSIQTGSARLKSRTTGAEATGMVEISPQMKLRVQRARRMSAVTKLIAKTLMKGAISASNHIGSSLSAKVSSSAPVRGIRKTGMDSVALASVDACVKVVNAVETAGKSVLRATSTAGSDLVHHKYGGEAGELAQKGFGAMGNVVNTLWTLNKLGLRMLVTVIATSTVINVARQNAALGSSSNDAVNKGDLSPESSNLHRHDTQLLTQDFESRDSNKMGENE</sequence>
<accession>A0ACC2D1W6</accession>
<name>A0ACC2D1W6_DIPCM</name>
<gene>
    <name evidence="1" type="ORF">O6H91_07G004600</name>
</gene>
<evidence type="ECO:0000313" key="2">
    <source>
        <dbReference type="Proteomes" id="UP001162992"/>
    </source>
</evidence>
<keyword evidence="2" id="KW-1185">Reference proteome</keyword>
<reference evidence="2" key="1">
    <citation type="journal article" date="2024" name="Proc. Natl. Acad. Sci. U.S.A.">
        <title>Extraordinary preservation of gene collinearity over three hundred million years revealed in homosporous lycophytes.</title>
        <authorList>
            <person name="Li C."/>
            <person name="Wickell D."/>
            <person name="Kuo L.Y."/>
            <person name="Chen X."/>
            <person name="Nie B."/>
            <person name="Liao X."/>
            <person name="Peng D."/>
            <person name="Ji J."/>
            <person name="Jenkins J."/>
            <person name="Williams M."/>
            <person name="Shu S."/>
            <person name="Plott C."/>
            <person name="Barry K."/>
            <person name="Rajasekar S."/>
            <person name="Grimwood J."/>
            <person name="Han X."/>
            <person name="Sun S."/>
            <person name="Hou Z."/>
            <person name="He W."/>
            <person name="Dai G."/>
            <person name="Sun C."/>
            <person name="Schmutz J."/>
            <person name="Leebens-Mack J.H."/>
            <person name="Li F.W."/>
            <person name="Wang L."/>
        </authorList>
    </citation>
    <scope>NUCLEOTIDE SEQUENCE [LARGE SCALE GENOMIC DNA]</scope>
    <source>
        <strain evidence="2">cv. PW_Plant_1</strain>
    </source>
</reference>
<organism evidence="1 2">
    <name type="scientific">Diphasiastrum complanatum</name>
    <name type="common">Issler's clubmoss</name>
    <name type="synonym">Lycopodium complanatum</name>
    <dbReference type="NCBI Taxonomy" id="34168"/>
    <lineage>
        <taxon>Eukaryota</taxon>
        <taxon>Viridiplantae</taxon>
        <taxon>Streptophyta</taxon>
        <taxon>Embryophyta</taxon>
        <taxon>Tracheophyta</taxon>
        <taxon>Lycopodiopsida</taxon>
        <taxon>Lycopodiales</taxon>
        <taxon>Lycopodiaceae</taxon>
        <taxon>Lycopodioideae</taxon>
        <taxon>Diphasiastrum</taxon>
    </lineage>
</organism>
<protein>
    <submittedName>
        <fullName evidence="1">Uncharacterized protein</fullName>
    </submittedName>
</protein>
<dbReference type="EMBL" id="CM055098">
    <property type="protein sequence ID" value="KAJ7548253.1"/>
    <property type="molecule type" value="Genomic_DNA"/>
</dbReference>
<comment type="caution">
    <text evidence="1">The sequence shown here is derived from an EMBL/GenBank/DDBJ whole genome shotgun (WGS) entry which is preliminary data.</text>
</comment>
<dbReference type="Proteomes" id="UP001162992">
    <property type="component" value="Chromosome 7"/>
</dbReference>
<evidence type="ECO:0000313" key="1">
    <source>
        <dbReference type="EMBL" id="KAJ7548253.1"/>
    </source>
</evidence>
<proteinExistence type="predicted"/>